<dbReference type="Proteomes" id="UP001159363">
    <property type="component" value="Chromosome 6"/>
</dbReference>
<reference evidence="1 2" key="1">
    <citation type="submission" date="2023-02" db="EMBL/GenBank/DDBJ databases">
        <title>LHISI_Scaffold_Assembly.</title>
        <authorList>
            <person name="Stuart O.P."/>
            <person name="Cleave R."/>
            <person name="Magrath M.J.L."/>
            <person name="Mikheyev A.S."/>
        </authorList>
    </citation>
    <scope>NUCLEOTIDE SEQUENCE [LARGE SCALE GENOMIC DNA]</scope>
    <source>
        <strain evidence="1">Daus_M_001</strain>
        <tissue evidence="1">Leg muscle</tissue>
    </source>
</reference>
<evidence type="ECO:0000313" key="1">
    <source>
        <dbReference type="EMBL" id="KAJ8879343.1"/>
    </source>
</evidence>
<name>A0ABQ9H4Y2_9NEOP</name>
<dbReference type="EMBL" id="JARBHB010000007">
    <property type="protein sequence ID" value="KAJ8879343.1"/>
    <property type="molecule type" value="Genomic_DNA"/>
</dbReference>
<sequence>MSDKWSTPAAVESERMVWKRWRLRHRALLHSRDNNWQYAYIDDRAQRHERSSNLKSGKSTCTHIARLPSAAVLSFVQYRIPCLLSHCGKWYAAIRKLSHQDESRHMKLAYSLIALSSLSETRAAGNILDWISLSVQATTGLRMDSLESGALYGLRRQVCGARGATSGGDDSDK</sequence>
<protein>
    <submittedName>
        <fullName evidence="1">Uncharacterized protein</fullName>
    </submittedName>
</protein>
<keyword evidence="2" id="KW-1185">Reference proteome</keyword>
<evidence type="ECO:0000313" key="2">
    <source>
        <dbReference type="Proteomes" id="UP001159363"/>
    </source>
</evidence>
<comment type="caution">
    <text evidence="1">The sequence shown here is derived from an EMBL/GenBank/DDBJ whole genome shotgun (WGS) entry which is preliminary data.</text>
</comment>
<gene>
    <name evidence="1" type="ORF">PR048_019951</name>
</gene>
<organism evidence="1 2">
    <name type="scientific">Dryococelus australis</name>
    <dbReference type="NCBI Taxonomy" id="614101"/>
    <lineage>
        <taxon>Eukaryota</taxon>
        <taxon>Metazoa</taxon>
        <taxon>Ecdysozoa</taxon>
        <taxon>Arthropoda</taxon>
        <taxon>Hexapoda</taxon>
        <taxon>Insecta</taxon>
        <taxon>Pterygota</taxon>
        <taxon>Neoptera</taxon>
        <taxon>Polyneoptera</taxon>
        <taxon>Phasmatodea</taxon>
        <taxon>Verophasmatodea</taxon>
        <taxon>Anareolatae</taxon>
        <taxon>Phasmatidae</taxon>
        <taxon>Eurycanthinae</taxon>
        <taxon>Dryococelus</taxon>
    </lineage>
</organism>
<proteinExistence type="predicted"/>
<accession>A0ABQ9H4Y2</accession>